<sequence>MKSSLSKKILLTGWIALGGLTCATATAQGSSNKFDPAYEQALLDSLISYELLKPIHHTLTKKNELLTLDNLALKAENSMLRVQLSVQREQFERMLADERKKRRKRILMAFGAGYVTGKITPPY</sequence>
<keyword evidence="3" id="KW-1185">Reference proteome</keyword>
<keyword evidence="1" id="KW-0732">Signal</keyword>
<organism evidence="2 3">
    <name type="scientific">Dyadobacter soli</name>
    <dbReference type="NCBI Taxonomy" id="659014"/>
    <lineage>
        <taxon>Bacteria</taxon>
        <taxon>Pseudomonadati</taxon>
        <taxon>Bacteroidota</taxon>
        <taxon>Cytophagia</taxon>
        <taxon>Cytophagales</taxon>
        <taxon>Spirosomataceae</taxon>
        <taxon>Dyadobacter</taxon>
    </lineage>
</organism>
<name>A0A1G7WJW7_9BACT</name>
<dbReference type="RefSeq" id="WP_090156707.1">
    <property type="nucleotide sequence ID" value="NZ_FNAN01000022.1"/>
</dbReference>
<protein>
    <recommendedName>
        <fullName evidence="4">Outer membrane efflux protein</fullName>
    </recommendedName>
</protein>
<evidence type="ECO:0000313" key="3">
    <source>
        <dbReference type="Proteomes" id="UP000198748"/>
    </source>
</evidence>
<feature type="chain" id="PRO_5011540455" description="Outer membrane efflux protein" evidence="1">
    <location>
        <begin position="28"/>
        <end position="123"/>
    </location>
</feature>
<proteinExistence type="predicted"/>
<dbReference type="STRING" id="659014.SAMN04487996_12272"/>
<evidence type="ECO:0000313" key="2">
    <source>
        <dbReference type="EMBL" id="SDG72158.1"/>
    </source>
</evidence>
<evidence type="ECO:0008006" key="4">
    <source>
        <dbReference type="Google" id="ProtNLM"/>
    </source>
</evidence>
<dbReference type="Proteomes" id="UP000198748">
    <property type="component" value="Unassembled WGS sequence"/>
</dbReference>
<gene>
    <name evidence="2" type="ORF">SAMN04487996_12272</name>
</gene>
<dbReference type="EMBL" id="FNAN01000022">
    <property type="protein sequence ID" value="SDG72158.1"/>
    <property type="molecule type" value="Genomic_DNA"/>
</dbReference>
<dbReference type="AlphaFoldDB" id="A0A1G7WJW7"/>
<accession>A0A1G7WJW7</accession>
<dbReference type="OrthoDB" id="9999779at2"/>
<feature type="signal peptide" evidence="1">
    <location>
        <begin position="1"/>
        <end position="27"/>
    </location>
</feature>
<evidence type="ECO:0000256" key="1">
    <source>
        <dbReference type="SAM" id="SignalP"/>
    </source>
</evidence>
<reference evidence="3" key="1">
    <citation type="submission" date="2016-10" db="EMBL/GenBank/DDBJ databases">
        <authorList>
            <person name="Varghese N."/>
            <person name="Submissions S."/>
        </authorList>
    </citation>
    <scope>NUCLEOTIDE SEQUENCE [LARGE SCALE GENOMIC DNA]</scope>
    <source>
        <strain evidence="3">DSM 25329</strain>
    </source>
</reference>